<evidence type="ECO:0000259" key="2">
    <source>
        <dbReference type="Pfam" id="PF13439"/>
    </source>
</evidence>
<name>A0A6J7J4V0_9ZZZZ</name>
<proteinExistence type="predicted"/>
<dbReference type="Pfam" id="PF00534">
    <property type="entry name" value="Glycos_transf_1"/>
    <property type="match status" value="1"/>
</dbReference>
<dbReference type="SUPFAM" id="SSF53756">
    <property type="entry name" value="UDP-Glycosyltransferase/glycogen phosphorylase"/>
    <property type="match status" value="1"/>
</dbReference>
<organism evidence="4">
    <name type="scientific">freshwater metagenome</name>
    <dbReference type="NCBI Taxonomy" id="449393"/>
    <lineage>
        <taxon>unclassified sequences</taxon>
        <taxon>metagenomes</taxon>
        <taxon>ecological metagenomes</taxon>
    </lineage>
</organism>
<dbReference type="InterPro" id="IPR050194">
    <property type="entry name" value="Glycosyltransferase_grp1"/>
</dbReference>
<accession>A0A6J7J4V0</accession>
<dbReference type="PANTHER" id="PTHR45947">
    <property type="entry name" value="SULFOQUINOVOSYL TRANSFERASE SQD2"/>
    <property type="match status" value="1"/>
</dbReference>
<dbReference type="Pfam" id="PF13439">
    <property type="entry name" value="Glyco_transf_4"/>
    <property type="match status" value="1"/>
</dbReference>
<evidence type="ECO:0000313" key="3">
    <source>
        <dbReference type="EMBL" id="CAB4322745.1"/>
    </source>
</evidence>
<reference evidence="4" key="1">
    <citation type="submission" date="2020-05" db="EMBL/GenBank/DDBJ databases">
        <authorList>
            <person name="Chiriac C."/>
            <person name="Salcher M."/>
            <person name="Ghai R."/>
            <person name="Kavagutti S V."/>
        </authorList>
    </citation>
    <scope>NUCLEOTIDE SEQUENCE</scope>
</reference>
<dbReference type="InterPro" id="IPR028098">
    <property type="entry name" value="Glyco_trans_4-like_N"/>
</dbReference>
<gene>
    <name evidence="3" type="ORF">UFOPK1392_00482</name>
    <name evidence="4" type="ORF">UFOPK3733_01110</name>
</gene>
<dbReference type="InterPro" id="IPR001296">
    <property type="entry name" value="Glyco_trans_1"/>
</dbReference>
<protein>
    <submittedName>
        <fullName evidence="4">Unannotated protein</fullName>
    </submittedName>
</protein>
<dbReference type="PANTHER" id="PTHR45947:SF3">
    <property type="entry name" value="SULFOQUINOVOSYL TRANSFERASE SQD2"/>
    <property type="match status" value="1"/>
</dbReference>
<dbReference type="EMBL" id="CAFBNC010000049">
    <property type="protein sequence ID" value="CAB4938126.1"/>
    <property type="molecule type" value="Genomic_DNA"/>
</dbReference>
<dbReference type="AlphaFoldDB" id="A0A6J7J4V0"/>
<sequence length="375" mass="40223">MKHLLVTNDFPPKVGGIQSYLWELWRRLPPETTTVLTTPRSGDQAFDAAQPIRVERDRARVLLPTPALVRRIDSLAAEVDADLVLLDPALPLGHLGPRLERPYGVVLHGAEITVPGRLPVSRQLLAGVLRDARIVIAAGGYPAAEAERAAGRALPTVIIPPGVDPDRFRPLADERRAAVRDRLGLAPGSFAVLGLSRLVPRKGFDTLIDAAAVLAPANPQLQVLIAGSGRDRRRLERRAEQRSSPVRFLGRVPDDELAELHGAVDLFAMLCRDRWAGLEQEGFGIVFLEAASAGVAALAGRSGGAAEAVLDGSTGLVLDDPRDVSAVAAAIDRLMNDPGRRAMLGQAARERVLHGFTYDQLAGQLQAALDQQGDH</sequence>
<dbReference type="GO" id="GO:0016758">
    <property type="term" value="F:hexosyltransferase activity"/>
    <property type="evidence" value="ECO:0007669"/>
    <property type="project" value="TreeGrafter"/>
</dbReference>
<dbReference type="EMBL" id="CAEMXZ010000013">
    <property type="protein sequence ID" value="CAB4322745.1"/>
    <property type="molecule type" value="Genomic_DNA"/>
</dbReference>
<feature type="domain" description="Glycosyltransferase subfamily 4-like N-terminal" evidence="2">
    <location>
        <begin position="14"/>
        <end position="167"/>
    </location>
</feature>
<dbReference type="CDD" id="cd03801">
    <property type="entry name" value="GT4_PimA-like"/>
    <property type="match status" value="1"/>
</dbReference>
<evidence type="ECO:0000259" key="1">
    <source>
        <dbReference type="Pfam" id="PF00534"/>
    </source>
</evidence>
<feature type="domain" description="Glycosyl transferase family 1" evidence="1">
    <location>
        <begin position="180"/>
        <end position="351"/>
    </location>
</feature>
<dbReference type="Gene3D" id="3.40.50.2000">
    <property type="entry name" value="Glycogen Phosphorylase B"/>
    <property type="match status" value="2"/>
</dbReference>
<evidence type="ECO:0000313" key="4">
    <source>
        <dbReference type="EMBL" id="CAB4938126.1"/>
    </source>
</evidence>